<accession>W9N9I0</accession>
<dbReference type="PRINTS" id="PR00305">
    <property type="entry name" value="1433ZETA"/>
</dbReference>
<dbReference type="Gene3D" id="1.20.190.20">
    <property type="entry name" value="14-3-3 domain"/>
    <property type="match status" value="1"/>
</dbReference>
<dbReference type="InterPro" id="IPR012337">
    <property type="entry name" value="RNaseH-like_sf"/>
</dbReference>
<dbReference type="SUPFAM" id="SSF53098">
    <property type="entry name" value="Ribonuclease H-like"/>
    <property type="match status" value="1"/>
</dbReference>
<dbReference type="Pfam" id="PF00244">
    <property type="entry name" value="14-3-3"/>
    <property type="match status" value="1"/>
</dbReference>
<dbReference type="SMART" id="SM00101">
    <property type="entry name" value="14_3_3"/>
    <property type="match status" value="1"/>
</dbReference>
<dbReference type="GO" id="GO:0004497">
    <property type="term" value="F:monooxygenase activity"/>
    <property type="evidence" value="ECO:0007669"/>
    <property type="project" value="UniProtKB-KW"/>
</dbReference>
<dbReference type="Gene3D" id="3.30.420.10">
    <property type="entry name" value="Ribonuclease H-like superfamily/Ribonuclease H"/>
    <property type="match status" value="1"/>
</dbReference>
<dbReference type="GO" id="GO:0003676">
    <property type="term" value="F:nucleic acid binding"/>
    <property type="evidence" value="ECO:0007669"/>
    <property type="project" value="InterPro"/>
</dbReference>
<name>W9N9I0_FUSOX</name>
<dbReference type="SUPFAM" id="SSF48445">
    <property type="entry name" value="14-3-3 protein"/>
    <property type="match status" value="1"/>
</dbReference>
<gene>
    <name evidence="3" type="ORF">FOVG_19101</name>
</gene>
<organism evidence="3">
    <name type="scientific">Fusarium oxysporum f. sp. pisi HDV247</name>
    <dbReference type="NCBI Taxonomy" id="1080344"/>
    <lineage>
        <taxon>Eukaryota</taxon>
        <taxon>Fungi</taxon>
        <taxon>Dikarya</taxon>
        <taxon>Ascomycota</taxon>
        <taxon>Pezizomycotina</taxon>
        <taxon>Sordariomycetes</taxon>
        <taxon>Hypocreomycetidae</taxon>
        <taxon>Hypocreales</taxon>
        <taxon>Nectriaceae</taxon>
        <taxon>Fusarium</taxon>
        <taxon>Fusarium oxysporum species complex</taxon>
    </lineage>
</organism>
<reference evidence="3" key="2">
    <citation type="submission" date="2012-05" db="EMBL/GenBank/DDBJ databases">
        <title>Annotation of the Genome Sequence of Fusarium oxysporum HDV247.</title>
        <authorList>
            <consortium name="The Broad Institute Genomics Platform"/>
            <person name="Ma L.-J."/>
            <person name="Corby-Kistler H."/>
            <person name="Broz K."/>
            <person name="Gale L.R."/>
            <person name="Jonkers W."/>
            <person name="O'Donnell K."/>
            <person name="Ploetz R."/>
            <person name="Steinberg C."/>
            <person name="Schwartz D.C."/>
            <person name="VanEtten H."/>
            <person name="Zhou S."/>
            <person name="Young S.K."/>
            <person name="Zeng Q."/>
            <person name="Gargeya S."/>
            <person name="Fitzgerald M."/>
            <person name="Abouelleil A."/>
            <person name="Alvarado L."/>
            <person name="Chapman S.B."/>
            <person name="Gainer-Dewar J."/>
            <person name="Goldberg J."/>
            <person name="Griggs A."/>
            <person name="Gujja S."/>
            <person name="Hansen M."/>
            <person name="Howarth C."/>
            <person name="Imamovic A."/>
            <person name="Ireland A."/>
            <person name="Larimer J."/>
            <person name="McCowan C."/>
            <person name="Murphy C."/>
            <person name="Pearson M."/>
            <person name="Poon T.W."/>
            <person name="Priest M."/>
            <person name="Roberts A."/>
            <person name="Saif S."/>
            <person name="Shea T."/>
            <person name="Sykes S."/>
            <person name="Wortman J."/>
            <person name="Nusbaum C."/>
            <person name="Birren B."/>
        </authorList>
    </citation>
    <scope>NUCLEOTIDE SEQUENCE</scope>
    <source>
        <strain evidence="3">HDV247</strain>
    </source>
</reference>
<sequence length="429" mass="49322">MQGKNQVFLARLCGQAQRYDDMVPLLKEVVKRGGKLSVDERNLLTTAFNNVFDTRRASWRIISSIEKNEYKGSEKHLATIRGYRIKIENEIEEICRDVLDLLDQSLIPNASTDESMALYYKMKGDYSRYLTEFVSSEKHNSAVISAYNAYKIAAYVAQAEFTAAHPLRLSLAVNFSVFYYRILNSRDHARYLAKHAFDDAKAELDVLTKEPDDDSILLMQLLCINLTLWASSDSYGDITKWCFHRAGERLHRDNVQPRRTPLRHSKMFYGGFSIDRLSELVPLDGDPLAKRGGVTGRIILACLRQQLPAVLEEGMTLQHDNGPTYRARIVQNWLRIYCRLEGIFMVDWPPYSPDLNPIENLWKLLKERICKRYPELASMPVTDEAIAALIKAAQEVWNDLEPEVLENLINSMPKRLAALHQAKGYYTKY</sequence>
<dbReference type="InterPro" id="IPR038717">
    <property type="entry name" value="Tc1-like_DDE_dom"/>
</dbReference>
<dbReference type="OrthoDB" id="5030476at2759"/>
<dbReference type="InterPro" id="IPR036815">
    <property type="entry name" value="14-3-3_dom_sf"/>
</dbReference>
<evidence type="ECO:0000256" key="1">
    <source>
        <dbReference type="ARBA" id="ARBA00006141"/>
    </source>
</evidence>
<dbReference type="InterPro" id="IPR023410">
    <property type="entry name" value="14-3-3_domain"/>
</dbReference>
<keyword evidence="3" id="KW-0560">Oxidoreductase</keyword>
<dbReference type="AlphaFoldDB" id="W9N9I0"/>
<dbReference type="InterPro" id="IPR036397">
    <property type="entry name" value="RNaseH_sf"/>
</dbReference>
<reference evidence="3" key="1">
    <citation type="submission" date="2011-10" db="EMBL/GenBank/DDBJ databases">
        <title>The Genome Sequence of Fusarium oxysporum HDV247.</title>
        <authorList>
            <consortium name="The Broad Institute Genome Sequencing Platform"/>
            <person name="Ma L.-J."/>
            <person name="Gale L.R."/>
            <person name="Schwartz D.C."/>
            <person name="Zhou S."/>
            <person name="Corby-Kistler H."/>
            <person name="Young S.K."/>
            <person name="Zeng Q."/>
            <person name="Gargeya S."/>
            <person name="Fitzgerald M."/>
            <person name="Haas B."/>
            <person name="Abouelleil A."/>
            <person name="Alvarado L."/>
            <person name="Arachchi H.M."/>
            <person name="Berlin A."/>
            <person name="Brown A."/>
            <person name="Chapman S.B."/>
            <person name="Chen Z."/>
            <person name="Dunbar C."/>
            <person name="Freedman E."/>
            <person name="Gearin G."/>
            <person name="Goldberg J."/>
            <person name="Griggs A."/>
            <person name="Gujja S."/>
            <person name="Heiman D."/>
            <person name="Howarth C."/>
            <person name="Larson L."/>
            <person name="Lui A."/>
            <person name="MacDonald P.J.P."/>
            <person name="Montmayeur A."/>
            <person name="Murphy C."/>
            <person name="Neiman D."/>
            <person name="Pearson M."/>
            <person name="Priest M."/>
            <person name="Roberts A."/>
            <person name="Saif S."/>
            <person name="Shea T."/>
            <person name="Shenoy N."/>
            <person name="Sisk P."/>
            <person name="Stolte C."/>
            <person name="Sykes S."/>
            <person name="Wortman J."/>
            <person name="Nusbaum C."/>
            <person name="Birren B."/>
        </authorList>
    </citation>
    <scope>NUCLEOTIDE SEQUENCE [LARGE SCALE GENOMIC DNA]</scope>
    <source>
        <strain evidence="3">HDV247</strain>
    </source>
</reference>
<dbReference type="Pfam" id="PF13358">
    <property type="entry name" value="DDE_3"/>
    <property type="match status" value="1"/>
</dbReference>
<keyword evidence="3" id="KW-0503">Monooxygenase</keyword>
<evidence type="ECO:0000259" key="2">
    <source>
        <dbReference type="SMART" id="SM00101"/>
    </source>
</evidence>
<dbReference type="EMBL" id="JH651116">
    <property type="protein sequence ID" value="EXA29403.1"/>
    <property type="molecule type" value="Genomic_DNA"/>
</dbReference>
<dbReference type="InterPro" id="IPR000308">
    <property type="entry name" value="14-3-3"/>
</dbReference>
<evidence type="ECO:0000313" key="3">
    <source>
        <dbReference type="EMBL" id="EXA29403.1"/>
    </source>
</evidence>
<comment type="similarity">
    <text evidence="1">Belongs to the 14-3-3 family.</text>
</comment>
<feature type="domain" description="14-3-3" evidence="2">
    <location>
        <begin position="4"/>
        <end position="240"/>
    </location>
</feature>
<dbReference type="HOGENOM" id="CLU_639409_0_0_1"/>
<dbReference type="Proteomes" id="UP000030751">
    <property type="component" value="Unassembled WGS sequence"/>
</dbReference>
<protein>
    <submittedName>
        <fullName evidence="3">Tyrosine 3-monooxygenase/tryptophan 5-monooxygenase activation protein</fullName>
    </submittedName>
</protein>
<proteinExistence type="inferred from homology"/>
<dbReference type="PANTHER" id="PTHR18860">
    <property type="entry name" value="14-3-3 PROTEIN"/>
    <property type="match status" value="1"/>
</dbReference>